<dbReference type="InterPro" id="IPR003838">
    <property type="entry name" value="ABC3_permease_C"/>
</dbReference>
<dbReference type="Proteomes" id="UP000886817">
    <property type="component" value="Unassembled WGS sequence"/>
</dbReference>
<dbReference type="EMBL" id="DXEX01000075">
    <property type="protein sequence ID" value="HIX58700.1"/>
    <property type="molecule type" value="Genomic_DNA"/>
</dbReference>
<sequence>MILQTAKMAWDSVCANKLRSFLTMLGIIIGVVALVVLISIADGAMNSVTGQISEIGANYFTVTISDDKENPLRISEFNELLEQEDLEAAAPVSSTSVTAKKGYTSDSMSLTGTTGSYFEIMNLEGYIPYSTMTRISDGVLDITQFYVSSVSEESMDKAEMTLEQILLERFGQDEEAFTIVSQSAVMEAMEEVTGTLTLMLGGIAGISLLVGGIGIMNIMLVSVTERTRKIGIRKAIGAGRGSILFQFLTEAVMVSLMGCGIGIVLAAVILKIVEQLMGNAISFSISPQVAWFSVGFSALVGVVFGLYPANKAAKKKPIDALRYSG</sequence>
<dbReference type="InterPro" id="IPR050250">
    <property type="entry name" value="Macrolide_Exporter_MacB"/>
</dbReference>
<feature type="transmembrane region" description="Helical" evidence="7">
    <location>
        <begin position="289"/>
        <end position="307"/>
    </location>
</feature>
<dbReference type="GO" id="GO:0005886">
    <property type="term" value="C:plasma membrane"/>
    <property type="evidence" value="ECO:0007669"/>
    <property type="project" value="UniProtKB-SubCell"/>
</dbReference>
<evidence type="ECO:0000313" key="10">
    <source>
        <dbReference type="EMBL" id="HIX58700.1"/>
    </source>
</evidence>
<name>A0A9D1WG91_9FIRM</name>
<accession>A0A9D1WG91</accession>
<comment type="caution">
    <text evidence="10">The sequence shown here is derived from an EMBL/GenBank/DDBJ whole genome shotgun (WGS) entry which is preliminary data.</text>
</comment>
<evidence type="ECO:0000256" key="7">
    <source>
        <dbReference type="SAM" id="Phobius"/>
    </source>
</evidence>
<dbReference type="Pfam" id="PF02687">
    <property type="entry name" value="FtsX"/>
    <property type="match status" value="1"/>
</dbReference>
<evidence type="ECO:0000256" key="2">
    <source>
        <dbReference type="ARBA" id="ARBA00022475"/>
    </source>
</evidence>
<evidence type="ECO:0000256" key="1">
    <source>
        <dbReference type="ARBA" id="ARBA00004651"/>
    </source>
</evidence>
<proteinExistence type="inferred from homology"/>
<evidence type="ECO:0000259" key="9">
    <source>
        <dbReference type="Pfam" id="PF12704"/>
    </source>
</evidence>
<evidence type="ECO:0000256" key="4">
    <source>
        <dbReference type="ARBA" id="ARBA00022989"/>
    </source>
</evidence>
<evidence type="ECO:0000313" key="11">
    <source>
        <dbReference type="Proteomes" id="UP000886817"/>
    </source>
</evidence>
<feature type="domain" description="ABC3 transporter permease C-terminal" evidence="8">
    <location>
        <begin position="203"/>
        <end position="317"/>
    </location>
</feature>
<reference evidence="10" key="2">
    <citation type="submission" date="2021-04" db="EMBL/GenBank/DDBJ databases">
        <authorList>
            <person name="Gilroy R."/>
        </authorList>
    </citation>
    <scope>NUCLEOTIDE SEQUENCE</scope>
    <source>
        <strain evidence="10">ChiSjej1B19-8411</strain>
    </source>
</reference>
<dbReference type="GO" id="GO:0022857">
    <property type="term" value="F:transmembrane transporter activity"/>
    <property type="evidence" value="ECO:0007669"/>
    <property type="project" value="TreeGrafter"/>
</dbReference>
<feature type="transmembrane region" description="Helical" evidence="7">
    <location>
        <begin position="196"/>
        <end position="223"/>
    </location>
</feature>
<keyword evidence="3 7" id="KW-0812">Transmembrane</keyword>
<evidence type="ECO:0000256" key="6">
    <source>
        <dbReference type="ARBA" id="ARBA00038076"/>
    </source>
</evidence>
<feature type="transmembrane region" description="Helical" evidence="7">
    <location>
        <begin position="21"/>
        <end position="41"/>
    </location>
</feature>
<dbReference type="AlphaFoldDB" id="A0A9D1WG91"/>
<organism evidence="10 11">
    <name type="scientific">Candidatus Blautia gallistercoris</name>
    <dbReference type="NCBI Taxonomy" id="2838490"/>
    <lineage>
        <taxon>Bacteria</taxon>
        <taxon>Bacillati</taxon>
        <taxon>Bacillota</taxon>
        <taxon>Clostridia</taxon>
        <taxon>Lachnospirales</taxon>
        <taxon>Lachnospiraceae</taxon>
        <taxon>Blautia</taxon>
    </lineage>
</organism>
<feature type="transmembrane region" description="Helical" evidence="7">
    <location>
        <begin position="243"/>
        <end position="269"/>
    </location>
</feature>
<dbReference type="PANTHER" id="PTHR30572:SF4">
    <property type="entry name" value="ABC TRANSPORTER PERMEASE YTRF"/>
    <property type="match status" value="1"/>
</dbReference>
<comment type="similarity">
    <text evidence="6">Belongs to the ABC-4 integral membrane protein family.</text>
</comment>
<dbReference type="PANTHER" id="PTHR30572">
    <property type="entry name" value="MEMBRANE COMPONENT OF TRANSPORTER-RELATED"/>
    <property type="match status" value="1"/>
</dbReference>
<keyword evidence="5 7" id="KW-0472">Membrane</keyword>
<dbReference type="InterPro" id="IPR025857">
    <property type="entry name" value="MacB_PCD"/>
</dbReference>
<reference evidence="10" key="1">
    <citation type="journal article" date="2021" name="PeerJ">
        <title>Extensive microbial diversity within the chicken gut microbiome revealed by metagenomics and culture.</title>
        <authorList>
            <person name="Gilroy R."/>
            <person name="Ravi A."/>
            <person name="Getino M."/>
            <person name="Pursley I."/>
            <person name="Horton D.L."/>
            <person name="Alikhan N.F."/>
            <person name="Baker D."/>
            <person name="Gharbi K."/>
            <person name="Hall N."/>
            <person name="Watson M."/>
            <person name="Adriaenssens E.M."/>
            <person name="Foster-Nyarko E."/>
            <person name="Jarju S."/>
            <person name="Secka A."/>
            <person name="Antonio M."/>
            <person name="Oren A."/>
            <person name="Chaudhuri R.R."/>
            <person name="La Ragione R."/>
            <person name="Hildebrand F."/>
            <person name="Pallen M.J."/>
        </authorList>
    </citation>
    <scope>NUCLEOTIDE SEQUENCE</scope>
    <source>
        <strain evidence="10">ChiSjej1B19-8411</strain>
    </source>
</reference>
<evidence type="ECO:0000256" key="3">
    <source>
        <dbReference type="ARBA" id="ARBA00022692"/>
    </source>
</evidence>
<keyword evidence="2" id="KW-1003">Cell membrane</keyword>
<evidence type="ECO:0000259" key="8">
    <source>
        <dbReference type="Pfam" id="PF02687"/>
    </source>
</evidence>
<keyword evidence="4 7" id="KW-1133">Transmembrane helix</keyword>
<protein>
    <submittedName>
        <fullName evidence="10">ABC transporter permease</fullName>
    </submittedName>
</protein>
<evidence type="ECO:0000256" key="5">
    <source>
        <dbReference type="ARBA" id="ARBA00023136"/>
    </source>
</evidence>
<comment type="subcellular location">
    <subcellularLocation>
        <location evidence="1">Cell membrane</location>
        <topology evidence="1">Multi-pass membrane protein</topology>
    </subcellularLocation>
</comment>
<gene>
    <name evidence="10" type="ORF">IAA45_03165</name>
</gene>
<feature type="domain" description="MacB-like periplasmic core" evidence="9">
    <location>
        <begin position="20"/>
        <end position="124"/>
    </location>
</feature>
<dbReference type="Pfam" id="PF12704">
    <property type="entry name" value="MacB_PCD"/>
    <property type="match status" value="1"/>
</dbReference>